<feature type="transmembrane region" description="Helical" evidence="6">
    <location>
        <begin position="21"/>
        <end position="46"/>
    </location>
</feature>
<evidence type="ECO:0000256" key="1">
    <source>
        <dbReference type="ARBA" id="ARBA00004651"/>
    </source>
</evidence>
<dbReference type="GO" id="GO:0022857">
    <property type="term" value="F:transmembrane transporter activity"/>
    <property type="evidence" value="ECO:0007669"/>
    <property type="project" value="InterPro"/>
</dbReference>
<feature type="domain" description="Major facilitator superfamily (MFS) profile" evidence="7">
    <location>
        <begin position="20"/>
        <end position="389"/>
    </location>
</feature>
<organism evidence="8 9">
    <name type="scientific">Sphingobium amiense</name>
    <dbReference type="NCBI Taxonomy" id="135719"/>
    <lineage>
        <taxon>Bacteria</taxon>
        <taxon>Pseudomonadati</taxon>
        <taxon>Pseudomonadota</taxon>
        <taxon>Alphaproteobacteria</taxon>
        <taxon>Sphingomonadales</taxon>
        <taxon>Sphingomonadaceae</taxon>
        <taxon>Sphingobium</taxon>
    </lineage>
</organism>
<comment type="subcellular location">
    <subcellularLocation>
        <location evidence="1">Cell membrane</location>
        <topology evidence="1">Multi-pass membrane protein</topology>
    </subcellularLocation>
</comment>
<feature type="transmembrane region" description="Helical" evidence="6">
    <location>
        <begin position="144"/>
        <end position="170"/>
    </location>
</feature>
<feature type="transmembrane region" description="Helical" evidence="6">
    <location>
        <begin position="283"/>
        <end position="302"/>
    </location>
</feature>
<evidence type="ECO:0000256" key="5">
    <source>
        <dbReference type="ARBA" id="ARBA00023136"/>
    </source>
</evidence>
<dbReference type="InterPro" id="IPR036259">
    <property type="entry name" value="MFS_trans_sf"/>
</dbReference>
<feature type="transmembrane region" description="Helical" evidence="6">
    <location>
        <begin position="111"/>
        <end position="132"/>
    </location>
</feature>
<dbReference type="CDD" id="cd17324">
    <property type="entry name" value="MFS_NepI_like"/>
    <property type="match status" value="1"/>
</dbReference>
<dbReference type="EMBL" id="AP018664">
    <property type="protein sequence ID" value="BBD96978.1"/>
    <property type="molecule type" value="Genomic_DNA"/>
</dbReference>
<evidence type="ECO:0000313" key="9">
    <source>
        <dbReference type="Proteomes" id="UP000279959"/>
    </source>
</evidence>
<feature type="transmembrane region" description="Helical" evidence="6">
    <location>
        <begin position="250"/>
        <end position="271"/>
    </location>
</feature>
<proteinExistence type="predicted"/>
<gene>
    <name evidence="8" type="ORF">SAMIE_1004790</name>
</gene>
<dbReference type="PANTHER" id="PTHR43124">
    <property type="entry name" value="PURINE EFFLUX PUMP PBUE"/>
    <property type="match status" value="1"/>
</dbReference>
<evidence type="ECO:0000256" key="2">
    <source>
        <dbReference type="ARBA" id="ARBA00022475"/>
    </source>
</evidence>
<evidence type="ECO:0000256" key="3">
    <source>
        <dbReference type="ARBA" id="ARBA00022692"/>
    </source>
</evidence>
<feature type="transmembrane region" description="Helical" evidence="6">
    <location>
        <begin position="220"/>
        <end position="238"/>
    </location>
</feature>
<keyword evidence="2" id="KW-1003">Cell membrane</keyword>
<feature type="transmembrane region" description="Helical" evidence="6">
    <location>
        <begin position="308"/>
        <end position="329"/>
    </location>
</feature>
<feature type="transmembrane region" description="Helical" evidence="6">
    <location>
        <begin position="368"/>
        <end position="387"/>
    </location>
</feature>
<dbReference type="KEGG" id="sami:SAMIE_1004790"/>
<dbReference type="Pfam" id="PF07690">
    <property type="entry name" value="MFS_1"/>
    <property type="match status" value="1"/>
</dbReference>
<dbReference type="PANTHER" id="PTHR43124:SF5">
    <property type="entry name" value="PURINE RIBONUCLEOSIDE EFFLUX PUMP NEPI"/>
    <property type="match status" value="1"/>
</dbReference>
<reference evidence="8 9" key="1">
    <citation type="submission" date="2018-05" db="EMBL/GenBank/DDBJ databases">
        <title>Complete Genome Sequence of the Nonylphenol-Degrading Bacterium Sphingobium amiense DSM 16289T.</title>
        <authorList>
            <person name="Ootsuka M."/>
            <person name="Nishizawa T."/>
            <person name="Ohta H."/>
        </authorList>
    </citation>
    <scope>NUCLEOTIDE SEQUENCE [LARGE SCALE GENOMIC DNA]</scope>
    <source>
        <strain evidence="8 9">DSM 16289</strain>
    </source>
</reference>
<dbReference type="InterPro" id="IPR020846">
    <property type="entry name" value="MFS_dom"/>
</dbReference>
<dbReference type="SUPFAM" id="SSF103473">
    <property type="entry name" value="MFS general substrate transporter"/>
    <property type="match status" value="1"/>
</dbReference>
<dbReference type="InterPro" id="IPR011701">
    <property type="entry name" value="MFS"/>
</dbReference>
<keyword evidence="5 6" id="KW-0472">Membrane</keyword>
<dbReference type="GO" id="GO:0005886">
    <property type="term" value="C:plasma membrane"/>
    <property type="evidence" value="ECO:0007669"/>
    <property type="project" value="UniProtKB-SubCell"/>
</dbReference>
<dbReference type="AlphaFoldDB" id="A0A494W1A8"/>
<evidence type="ECO:0000256" key="6">
    <source>
        <dbReference type="SAM" id="Phobius"/>
    </source>
</evidence>
<accession>A0A494W1A8</accession>
<dbReference type="PROSITE" id="PS50850">
    <property type="entry name" value="MFS"/>
    <property type="match status" value="1"/>
</dbReference>
<evidence type="ECO:0000313" key="8">
    <source>
        <dbReference type="EMBL" id="BBD96978.1"/>
    </source>
</evidence>
<keyword evidence="9" id="KW-1185">Reference proteome</keyword>
<keyword evidence="4 6" id="KW-1133">Transmembrane helix</keyword>
<sequence>MQPGAPGNTHHPLGSPRWAGVGALALGVFAFVTTEFLPVGVLPQIAADLRVSLSTAGLMLTAPGIVAAMSAPATLLLAGAIDRRRLLIVLTGLLLLADLGCAFAPNFLVVVLGRALLGAGLGGFWAVALAAGGRLVPARLIARAVSLIVAGITCATILGLPTGSLIGSVWGWRASFAAAAILAGISILGQAVFLPSLPVAEKLVRSDFLLLLRRGKVRRALALVLCLFGGNLAAYTYLSPYLEAQPGLGSRAVPVVLLVFGITSFLANLVIPGALERHPRAVVAGQAAAIAIGLLGLVLSAGTLPVTLLLLLLWAVPFGAVPLCLNHWVQGASTEAPEAGSALYVSTVQIAIALGSAAGALAVQGLGLPANFGLGAGLALVGCLLLLQG</sequence>
<feature type="transmembrane region" description="Helical" evidence="6">
    <location>
        <begin position="341"/>
        <end position="362"/>
    </location>
</feature>
<feature type="transmembrane region" description="Helical" evidence="6">
    <location>
        <begin position="58"/>
        <end position="79"/>
    </location>
</feature>
<evidence type="ECO:0000256" key="4">
    <source>
        <dbReference type="ARBA" id="ARBA00022989"/>
    </source>
</evidence>
<dbReference type="InterPro" id="IPR050189">
    <property type="entry name" value="MFS_Efflux_Transporters"/>
</dbReference>
<dbReference type="Proteomes" id="UP000279959">
    <property type="component" value="Chromosome"/>
</dbReference>
<protein>
    <submittedName>
        <fullName evidence="8">MFS transporter</fullName>
    </submittedName>
</protein>
<keyword evidence="3 6" id="KW-0812">Transmembrane</keyword>
<feature type="transmembrane region" description="Helical" evidence="6">
    <location>
        <begin position="176"/>
        <end position="199"/>
    </location>
</feature>
<feature type="transmembrane region" description="Helical" evidence="6">
    <location>
        <begin position="86"/>
        <end position="105"/>
    </location>
</feature>
<name>A0A494W1A8_9SPHN</name>
<dbReference type="Gene3D" id="1.20.1250.20">
    <property type="entry name" value="MFS general substrate transporter like domains"/>
    <property type="match status" value="1"/>
</dbReference>
<evidence type="ECO:0000259" key="7">
    <source>
        <dbReference type="PROSITE" id="PS50850"/>
    </source>
</evidence>